<keyword evidence="12" id="KW-0460">Magnesium</keyword>
<dbReference type="GO" id="GO:0004326">
    <property type="term" value="F:tetrahydrofolylpolyglutamate synthase activity"/>
    <property type="evidence" value="ECO:0007669"/>
    <property type="project" value="UniProtKB-EC"/>
</dbReference>
<dbReference type="InterPro" id="IPR018109">
    <property type="entry name" value="Folylpolyglutamate_synth_CS"/>
</dbReference>
<dbReference type="SUPFAM" id="SSF53623">
    <property type="entry name" value="MurD-like peptide ligases, catalytic domain"/>
    <property type="match status" value="1"/>
</dbReference>
<dbReference type="OrthoDB" id="9809356at2"/>
<comment type="catalytic activity">
    <reaction evidence="19">
        <text>(6R)-5,10-methylenetetrahydrofolyl-(gamma-L-Glu)(n) + L-glutamate + ATP = (6R)-5,10-methylenetetrahydrofolyl-(gamma-L-Glu)(n+1) + ADP + phosphate + H(+)</text>
        <dbReference type="Rhea" id="RHEA:51912"/>
        <dbReference type="Rhea" id="RHEA-COMP:13257"/>
        <dbReference type="Rhea" id="RHEA-COMP:13258"/>
        <dbReference type="ChEBI" id="CHEBI:15378"/>
        <dbReference type="ChEBI" id="CHEBI:29985"/>
        <dbReference type="ChEBI" id="CHEBI:30616"/>
        <dbReference type="ChEBI" id="CHEBI:43474"/>
        <dbReference type="ChEBI" id="CHEBI:136572"/>
        <dbReference type="ChEBI" id="CHEBI:456216"/>
        <dbReference type="EC" id="6.3.2.17"/>
    </reaction>
</comment>
<evidence type="ECO:0000313" key="22">
    <source>
        <dbReference type="EMBL" id="RDU66821.1"/>
    </source>
</evidence>
<evidence type="ECO:0000256" key="12">
    <source>
        <dbReference type="ARBA" id="ARBA00022842"/>
    </source>
</evidence>
<dbReference type="PROSITE" id="PS01012">
    <property type="entry name" value="FOLYLPOLYGLU_SYNT_2"/>
    <property type="match status" value="1"/>
</dbReference>
<name>A0A3D8IQD0_9HELI</name>
<organism evidence="22 23">
    <name type="scientific">Helicobacter didelphidarum</name>
    <dbReference type="NCBI Taxonomy" id="2040648"/>
    <lineage>
        <taxon>Bacteria</taxon>
        <taxon>Pseudomonadati</taxon>
        <taxon>Campylobacterota</taxon>
        <taxon>Epsilonproteobacteria</taxon>
        <taxon>Campylobacterales</taxon>
        <taxon>Helicobacteraceae</taxon>
        <taxon>Helicobacter</taxon>
    </lineage>
</organism>
<dbReference type="GO" id="GO:0046654">
    <property type="term" value="P:tetrahydrofolate biosynthetic process"/>
    <property type="evidence" value="ECO:0007669"/>
    <property type="project" value="UniProtKB-UniPathway"/>
</dbReference>
<evidence type="ECO:0000256" key="16">
    <source>
        <dbReference type="ARBA" id="ARBA00032510"/>
    </source>
</evidence>
<comment type="catalytic activity">
    <reaction evidence="18">
        <text>10-formyltetrahydrofolyl-(gamma-L-Glu)(n) + L-glutamate + ATP = 10-formyltetrahydrofolyl-(gamma-L-Glu)(n+1) + ADP + phosphate + H(+)</text>
        <dbReference type="Rhea" id="RHEA:51904"/>
        <dbReference type="Rhea" id="RHEA-COMP:13088"/>
        <dbReference type="Rhea" id="RHEA-COMP:14300"/>
        <dbReference type="ChEBI" id="CHEBI:15378"/>
        <dbReference type="ChEBI" id="CHEBI:29985"/>
        <dbReference type="ChEBI" id="CHEBI:30616"/>
        <dbReference type="ChEBI" id="CHEBI:43474"/>
        <dbReference type="ChEBI" id="CHEBI:134413"/>
        <dbReference type="ChEBI" id="CHEBI:456216"/>
        <dbReference type="EC" id="6.3.2.17"/>
    </reaction>
</comment>
<evidence type="ECO:0000256" key="2">
    <source>
        <dbReference type="ARBA" id="ARBA00004799"/>
    </source>
</evidence>
<evidence type="ECO:0000256" key="13">
    <source>
        <dbReference type="ARBA" id="ARBA00022909"/>
    </source>
</evidence>
<dbReference type="InterPro" id="IPR036615">
    <property type="entry name" value="Mur_ligase_C_dom_sf"/>
</dbReference>
<reference evidence="22 23" key="1">
    <citation type="submission" date="2018-04" db="EMBL/GenBank/DDBJ databases">
        <title>Novel Campyloabacter and Helicobacter Species and Strains.</title>
        <authorList>
            <person name="Mannion A.J."/>
            <person name="Shen Z."/>
            <person name="Fox J.G."/>
        </authorList>
    </citation>
    <scope>NUCLEOTIDE SEQUENCE [LARGE SCALE GENOMIC DNA]</scope>
    <source>
        <strain evidence="22 23">MIT 17-337</strain>
    </source>
</reference>
<dbReference type="GO" id="GO:0046656">
    <property type="term" value="P:folic acid biosynthetic process"/>
    <property type="evidence" value="ECO:0007669"/>
    <property type="project" value="UniProtKB-KW"/>
</dbReference>
<evidence type="ECO:0000256" key="9">
    <source>
        <dbReference type="ARBA" id="ARBA00022723"/>
    </source>
</evidence>
<evidence type="ECO:0000313" key="23">
    <source>
        <dbReference type="Proteomes" id="UP000256379"/>
    </source>
</evidence>
<keyword evidence="13" id="KW-0289">Folate biosynthesis</keyword>
<evidence type="ECO:0000256" key="11">
    <source>
        <dbReference type="ARBA" id="ARBA00022840"/>
    </source>
</evidence>
<dbReference type="GO" id="GO:0046872">
    <property type="term" value="F:metal ion binding"/>
    <property type="evidence" value="ECO:0007669"/>
    <property type="project" value="UniProtKB-KW"/>
</dbReference>
<keyword evidence="8" id="KW-0436">Ligase</keyword>
<evidence type="ECO:0000256" key="14">
    <source>
        <dbReference type="ARBA" id="ARBA00030048"/>
    </source>
</evidence>
<proteinExistence type="inferred from homology"/>
<evidence type="ECO:0000256" key="6">
    <source>
        <dbReference type="ARBA" id="ARBA00013025"/>
    </source>
</evidence>
<dbReference type="EC" id="6.3.2.17" evidence="6"/>
<sequence length="433" mass="50628">MDSKAMEYAHFNPKRAPILFKKLQPHINISSYNIHIIGTNGKGSTGRFIAQSLYESHHSVLHFTSPHLLEFRERFHLNNSIVSLEQLEQAHNFLQQFDFMCEASYFEYATFLAIVLAQECEYLIMEAGVGGEYDSTSVLQYQDTLFTRIGIDHKDLLGDSLEKIALTKLRAAQGNIWTHFQENLVLELFSNMDSMSLSNNCLHTESFSPQSHVIQDSQKQSDVKQHKITYLSQNNIQKQVVQEYIKQYNLPVFLQENLAFANLFLESLQIPLLRARLNLRGRFEKIQENLIIDVGHNEMAAEAILQEAKKCFKNEKFILIYNSYRGKEIEKILSIFQHNITKIIILNVNNPRILNPKEMREILLKLNIPYEFFYPTNKKSYVKKRKRLDEFYKNLIESKDSFLQSKQYYLVFGSFSLVECFLRIYNIMNIAKS</sequence>
<dbReference type="PANTHER" id="PTHR11136:SF0">
    <property type="entry name" value="DIHYDROFOLATE SYNTHETASE-RELATED"/>
    <property type="match status" value="1"/>
</dbReference>
<dbReference type="EMBL" id="NXLQ01000003">
    <property type="protein sequence ID" value="RDU66821.1"/>
    <property type="molecule type" value="Genomic_DNA"/>
</dbReference>
<comment type="similarity">
    <text evidence="4">Belongs to the folylpolyglutamate synthase family.</text>
</comment>
<evidence type="ECO:0000256" key="5">
    <source>
        <dbReference type="ARBA" id="ARBA00013023"/>
    </source>
</evidence>
<dbReference type="InterPro" id="IPR004101">
    <property type="entry name" value="Mur_ligase_C"/>
</dbReference>
<dbReference type="Proteomes" id="UP000256379">
    <property type="component" value="Unassembled WGS sequence"/>
</dbReference>
<evidence type="ECO:0000256" key="19">
    <source>
        <dbReference type="ARBA" id="ARBA00049035"/>
    </source>
</evidence>
<gene>
    <name evidence="22" type="ORF">CQA53_02750</name>
</gene>
<dbReference type="GO" id="GO:0005524">
    <property type="term" value="F:ATP binding"/>
    <property type="evidence" value="ECO:0007669"/>
    <property type="project" value="UniProtKB-KW"/>
</dbReference>
<dbReference type="UniPathway" id="UPA00077">
    <property type="reaction ID" value="UER00157"/>
</dbReference>
<dbReference type="InterPro" id="IPR001645">
    <property type="entry name" value="Folylpolyglutamate_synth"/>
</dbReference>
<evidence type="ECO:0000256" key="8">
    <source>
        <dbReference type="ARBA" id="ARBA00022598"/>
    </source>
</evidence>
<comment type="catalytic activity">
    <reaction evidence="17">
        <text>(6S)-5,6,7,8-tetrahydrofolyl-(gamma-L-Glu)(n) + L-glutamate + ATP = (6S)-5,6,7,8-tetrahydrofolyl-(gamma-L-Glu)(n+1) + ADP + phosphate + H(+)</text>
        <dbReference type="Rhea" id="RHEA:10580"/>
        <dbReference type="Rhea" id="RHEA-COMP:14738"/>
        <dbReference type="Rhea" id="RHEA-COMP:14740"/>
        <dbReference type="ChEBI" id="CHEBI:15378"/>
        <dbReference type="ChEBI" id="CHEBI:29985"/>
        <dbReference type="ChEBI" id="CHEBI:30616"/>
        <dbReference type="ChEBI" id="CHEBI:43474"/>
        <dbReference type="ChEBI" id="CHEBI:141005"/>
        <dbReference type="ChEBI" id="CHEBI:456216"/>
        <dbReference type="EC" id="6.3.2.17"/>
    </reaction>
</comment>
<comment type="pathway">
    <text evidence="2">Cofactor biosynthesis; tetrahydrofolate biosynthesis; 7,8-dihydrofolate from 2-amino-4-hydroxy-6-hydroxymethyl-7,8-dihydropteridine diphosphate and 4-aminobenzoate: step 2/2.</text>
</comment>
<evidence type="ECO:0000256" key="1">
    <source>
        <dbReference type="ARBA" id="ARBA00002714"/>
    </source>
</evidence>
<keyword evidence="9" id="KW-0479">Metal-binding</keyword>
<comment type="pathway">
    <text evidence="3">Cofactor biosynthesis; tetrahydrofolylpolyglutamate biosynthesis.</text>
</comment>
<evidence type="ECO:0000256" key="10">
    <source>
        <dbReference type="ARBA" id="ARBA00022741"/>
    </source>
</evidence>
<dbReference type="InterPro" id="IPR036565">
    <property type="entry name" value="Mur-like_cat_sf"/>
</dbReference>
<dbReference type="PANTHER" id="PTHR11136">
    <property type="entry name" value="FOLYLPOLYGLUTAMATE SYNTHASE-RELATED"/>
    <property type="match status" value="1"/>
</dbReference>
<evidence type="ECO:0000256" key="17">
    <source>
        <dbReference type="ARBA" id="ARBA00047493"/>
    </source>
</evidence>
<dbReference type="NCBIfam" id="TIGR01499">
    <property type="entry name" value="folC"/>
    <property type="match status" value="1"/>
</dbReference>
<evidence type="ECO:0000259" key="21">
    <source>
        <dbReference type="Pfam" id="PF02875"/>
    </source>
</evidence>
<dbReference type="GO" id="GO:0008841">
    <property type="term" value="F:dihydrofolate synthase activity"/>
    <property type="evidence" value="ECO:0007669"/>
    <property type="project" value="UniProtKB-EC"/>
</dbReference>
<evidence type="ECO:0000256" key="15">
    <source>
        <dbReference type="ARBA" id="ARBA00030592"/>
    </source>
</evidence>
<comment type="catalytic activity">
    <reaction evidence="20">
        <text>7,8-dihydropteroate + L-glutamate + ATP = 7,8-dihydrofolate + ADP + phosphate + H(+)</text>
        <dbReference type="Rhea" id="RHEA:23584"/>
        <dbReference type="ChEBI" id="CHEBI:15378"/>
        <dbReference type="ChEBI" id="CHEBI:17839"/>
        <dbReference type="ChEBI" id="CHEBI:29985"/>
        <dbReference type="ChEBI" id="CHEBI:30616"/>
        <dbReference type="ChEBI" id="CHEBI:43474"/>
        <dbReference type="ChEBI" id="CHEBI:57451"/>
        <dbReference type="ChEBI" id="CHEBI:456216"/>
        <dbReference type="EC" id="6.3.2.12"/>
    </reaction>
</comment>
<dbReference type="Gene3D" id="3.90.190.20">
    <property type="entry name" value="Mur ligase, C-terminal domain"/>
    <property type="match status" value="1"/>
</dbReference>
<dbReference type="Pfam" id="PF02875">
    <property type="entry name" value="Mur_ligase_C"/>
    <property type="match status" value="1"/>
</dbReference>
<evidence type="ECO:0000256" key="3">
    <source>
        <dbReference type="ARBA" id="ARBA00005150"/>
    </source>
</evidence>
<dbReference type="GO" id="GO:0005737">
    <property type="term" value="C:cytoplasm"/>
    <property type="evidence" value="ECO:0007669"/>
    <property type="project" value="TreeGrafter"/>
</dbReference>
<keyword evidence="23" id="KW-1185">Reference proteome</keyword>
<dbReference type="SUPFAM" id="SSF53244">
    <property type="entry name" value="MurD-like peptide ligases, peptide-binding domain"/>
    <property type="match status" value="1"/>
</dbReference>
<dbReference type="EC" id="6.3.2.12" evidence="5"/>
<accession>A0A3D8IQD0</accession>
<keyword evidence="11" id="KW-0067">ATP-binding</keyword>
<evidence type="ECO:0000256" key="18">
    <source>
        <dbReference type="ARBA" id="ARBA00047808"/>
    </source>
</evidence>
<evidence type="ECO:0000256" key="7">
    <source>
        <dbReference type="ARBA" id="ARBA00019357"/>
    </source>
</evidence>
<dbReference type="Gene3D" id="3.40.1190.10">
    <property type="entry name" value="Mur-like, catalytic domain"/>
    <property type="match status" value="1"/>
</dbReference>
<comment type="function">
    <text evidence="1">Functions in two distinct reactions of the de novo folate biosynthetic pathway. Catalyzes the addition of a glutamate residue to dihydropteroate (7,8-dihydropteroate or H2Pte) to form dihydrofolate (7,8-dihydrofolate monoglutamate or H2Pte-Glu). Also catalyzes successive additions of L-glutamate to tetrahydrofolate or 10-formyltetrahydrofolate or 5,10-methylenetetrahydrofolate, leading to folylpolyglutamate derivatives.</text>
</comment>
<dbReference type="AlphaFoldDB" id="A0A3D8IQD0"/>
<evidence type="ECO:0000256" key="20">
    <source>
        <dbReference type="ARBA" id="ARBA00049161"/>
    </source>
</evidence>
<protein>
    <recommendedName>
        <fullName evidence="7">Dihydrofolate synthase/folylpolyglutamate synthase</fullName>
        <ecNumber evidence="5">6.3.2.12</ecNumber>
        <ecNumber evidence="6">6.3.2.17</ecNumber>
    </recommendedName>
    <alternativeName>
        <fullName evidence="16">Folylpoly-gamma-glutamate synthetase-dihydrofolate synthetase</fullName>
    </alternativeName>
    <alternativeName>
        <fullName evidence="14">Folylpolyglutamate synthetase</fullName>
    </alternativeName>
    <alternativeName>
        <fullName evidence="15">Tetrahydrofolylpolyglutamate synthase</fullName>
    </alternativeName>
</protein>
<comment type="caution">
    <text evidence="22">The sequence shown here is derived from an EMBL/GenBank/DDBJ whole genome shotgun (WGS) entry which is preliminary data.</text>
</comment>
<keyword evidence="10" id="KW-0547">Nucleotide-binding</keyword>
<evidence type="ECO:0000256" key="4">
    <source>
        <dbReference type="ARBA" id="ARBA00008276"/>
    </source>
</evidence>
<feature type="domain" description="Mur ligase C-terminal" evidence="21">
    <location>
        <begin position="281"/>
        <end position="364"/>
    </location>
</feature>